<dbReference type="EMBL" id="JADGJH010001980">
    <property type="protein sequence ID" value="KAJ3105909.1"/>
    <property type="molecule type" value="Genomic_DNA"/>
</dbReference>
<reference evidence="1" key="1">
    <citation type="submission" date="2020-05" db="EMBL/GenBank/DDBJ databases">
        <title>Phylogenomic resolution of chytrid fungi.</title>
        <authorList>
            <person name="Stajich J.E."/>
            <person name="Amses K."/>
            <person name="Simmons R."/>
            <person name="Seto K."/>
            <person name="Myers J."/>
            <person name="Bonds A."/>
            <person name="Quandt C.A."/>
            <person name="Barry K."/>
            <person name="Liu P."/>
            <person name="Grigoriev I."/>
            <person name="Longcore J.E."/>
            <person name="James T.Y."/>
        </authorList>
    </citation>
    <scope>NUCLEOTIDE SEQUENCE</scope>
    <source>
        <strain evidence="1">JEL0513</strain>
    </source>
</reference>
<evidence type="ECO:0000313" key="1">
    <source>
        <dbReference type="EMBL" id="KAJ3105909.1"/>
    </source>
</evidence>
<sequence length="184" mass="20328">MLWNCYDHDLLNEIGNSQAAASCPFASEKKFGLNTALLELLWREDAAYKKMFRKLSGLIDENLVRSLESVEESVAEEPDTVNLNIVLVYNALSAVLTYKSTSASSIHSESHCKIELWAPIFSSAFKINKSRCNSIWEMLHPIPGNGGKGSLLSDYSAVVQGPLAIPAFMVEFEVGRTGACPQRR</sequence>
<dbReference type="Proteomes" id="UP001211907">
    <property type="component" value="Unassembled WGS sequence"/>
</dbReference>
<gene>
    <name evidence="1" type="ORF">HK100_003811</name>
</gene>
<proteinExistence type="predicted"/>
<name>A0AAD5SW78_9FUNG</name>
<evidence type="ECO:0000313" key="2">
    <source>
        <dbReference type="Proteomes" id="UP001211907"/>
    </source>
</evidence>
<comment type="caution">
    <text evidence="1">The sequence shown here is derived from an EMBL/GenBank/DDBJ whole genome shotgun (WGS) entry which is preliminary data.</text>
</comment>
<organism evidence="1 2">
    <name type="scientific">Physocladia obscura</name>
    <dbReference type="NCBI Taxonomy" id="109957"/>
    <lineage>
        <taxon>Eukaryota</taxon>
        <taxon>Fungi</taxon>
        <taxon>Fungi incertae sedis</taxon>
        <taxon>Chytridiomycota</taxon>
        <taxon>Chytridiomycota incertae sedis</taxon>
        <taxon>Chytridiomycetes</taxon>
        <taxon>Chytridiales</taxon>
        <taxon>Chytriomycetaceae</taxon>
        <taxon>Physocladia</taxon>
    </lineage>
</organism>
<protein>
    <submittedName>
        <fullName evidence="1">Uncharacterized protein</fullName>
    </submittedName>
</protein>
<dbReference type="AlphaFoldDB" id="A0AAD5SW78"/>
<feature type="non-terminal residue" evidence="1">
    <location>
        <position position="1"/>
    </location>
</feature>
<keyword evidence="2" id="KW-1185">Reference proteome</keyword>
<accession>A0AAD5SW78</accession>